<dbReference type="InterPro" id="IPR050189">
    <property type="entry name" value="MFS_Efflux_Transporters"/>
</dbReference>
<keyword evidence="7" id="KW-0732">Signal</keyword>
<dbReference type="PANTHER" id="PTHR43124:SF3">
    <property type="entry name" value="CHLORAMPHENICOL EFFLUX PUMP RV0191"/>
    <property type="match status" value="1"/>
</dbReference>
<dbReference type="InterPro" id="IPR020846">
    <property type="entry name" value="MFS_dom"/>
</dbReference>
<feature type="transmembrane region" description="Helical" evidence="6">
    <location>
        <begin position="331"/>
        <end position="354"/>
    </location>
</feature>
<keyword evidence="4 6" id="KW-1133">Transmembrane helix</keyword>
<gene>
    <name evidence="9" type="ORF">C1E23_03475</name>
</gene>
<feature type="transmembrane region" description="Helical" evidence="6">
    <location>
        <begin position="273"/>
        <end position="293"/>
    </location>
</feature>
<keyword evidence="2" id="KW-1003">Cell membrane</keyword>
<dbReference type="Proteomes" id="UP000291338">
    <property type="component" value="Unassembled WGS sequence"/>
</dbReference>
<evidence type="ECO:0000256" key="7">
    <source>
        <dbReference type="SAM" id="SignalP"/>
    </source>
</evidence>
<dbReference type="PROSITE" id="PS50850">
    <property type="entry name" value="MFS"/>
    <property type="match status" value="1"/>
</dbReference>
<feature type="transmembrane region" description="Helical" evidence="6">
    <location>
        <begin position="242"/>
        <end position="261"/>
    </location>
</feature>
<sequence>MSSIVFLAVLLMSCSQFASQLYMPVLPDIAADLALSSSASQAVLVSFFITLGLTQLIAGPLRDKYGDRKILIIGQLILVAGTLICGFAESNWQFLLGRVLQGIGSASPVLISRTLLAQYLTGAKLKSAMASLAMAASVTAILSPMIAGTLAQLINWQGLSFIMVLHFALVLWLGFMVLPKSEKNAAQSIRPSALASLYKSLLQDKNLILLANFKWLPTYLYLTIQLYLPFYLQAQFQFNTDQIGYAMMLPMAGLLVGSSLAKIMQKRMSYMKIVKLLWPALPIAAFIFEFSHISALVMLFAYTLIMMVFGAYFPSYMHIIGLLQPEKAGSANALVGAIELLFFTALAWLTNVILFSSQHILPLIVLTCSIVLWLCWKKLSLNLTLCQR</sequence>
<feature type="transmembrane region" description="Helical" evidence="6">
    <location>
        <begin position="128"/>
        <end position="147"/>
    </location>
</feature>
<dbReference type="PANTHER" id="PTHR43124">
    <property type="entry name" value="PURINE EFFLUX PUMP PBUE"/>
    <property type="match status" value="1"/>
</dbReference>
<name>A0A4Q7IQ09_9GAMM</name>
<comment type="caution">
    <text evidence="9">The sequence shown here is derived from an EMBL/GenBank/DDBJ whole genome shotgun (WGS) entry which is preliminary data.</text>
</comment>
<accession>A0A4Q7IQ09</accession>
<evidence type="ECO:0000256" key="3">
    <source>
        <dbReference type="ARBA" id="ARBA00022692"/>
    </source>
</evidence>
<feature type="domain" description="Major facilitator superfamily (MFS) profile" evidence="8">
    <location>
        <begin position="1"/>
        <end position="380"/>
    </location>
</feature>
<dbReference type="Pfam" id="PF07690">
    <property type="entry name" value="MFS_1"/>
    <property type="match status" value="1"/>
</dbReference>
<feature type="transmembrane region" description="Helical" evidence="6">
    <location>
        <begin position="95"/>
        <end position="116"/>
    </location>
</feature>
<evidence type="ECO:0000256" key="4">
    <source>
        <dbReference type="ARBA" id="ARBA00022989"/>
    </source>
</evidence>
<protein>
    <submittedName>
        <fullName evidence="9">MFS transporter</fullName>
    </submittedName>
</protein>
<evidence type="ECO:0000256" key="6">
    <source>
        <dbReference type="SAM" id="Phobius"/>
    </source>
</evidence>
<dbReference type="SUPFAM" id="SSF103473">
    <property type="entry name" value="MFS general substrate transporter"/>
    <property type="match status" value="1"/>
</dbReference>
<dbReference type="Gene3D" id="1.20.1720.10">
    <property type="entry name" value="Multidrug resistance protein D"/>
    <property type="match status" value="1"/>
</dbReference>
<dbReference type="RefSeq" id="WP_130254238.1">
    <property type="nucleotide sequence ID" value="NZ_PPSX01000012.1"/>
</dbReference>
<keyword evidence="3 6" id="KW-0812">Transmembrane</keyword>
<feature type="transmembrane region" description="Helical" evidence="6">
    <location>
        <begin position="159"/>
        <end position="178"/>
    </location>
</feature>
<proteinExistence type="predicted"/>
<feature type="transmembrane region" description="Helical" evidence="6">
    <location>
        <begin position="70"/>
        <end position="89"/>
    </location>
</feature>
<reference evidence="9 10" key="1">
    <citation type="submission" date="2018-01" db="EMBL/GenBank/DDBJ databases">
        <title>Co-occurrence of chitin degradation, pigmentation and bioactivity in marine Pseudoalteromonas.</title>
        <authorList>
            <person name="Paulsen S."/>
            <person name="Gram L."/>
            <person name="Machado H."/>
        </authorList>
    </citation>
    <scope>NUCLEOTIDE SEQUENCE [LARGE SCALE GENOMIC DNA]</scope>
    <source>
        <strain evidence="9 10">S3898</strain>
    </source>
</reference>
<evidence type="ECO:0000256" key="5">
    <source>
        <dbReference type="ARBA" id="ARBA00023136"/>
    </source>
</evidence>
<evidence type="ECO:0000256" key="2">
    <source>
        <dbReference type="ARBA" id="ARBA00022475"/>
    </source>
</evidence>
<feature type="transmembrane region" description="Helical" evidence="6">
    <location>
        <begin position="207"/>
        <end position="230"/>
    </location>
</feature>
<keyword evidence="5 6" id="KW-0472">Membrane</keyword>
<comment type="subcellular location">
    <subcellularLocation>
        <location evidence="1">Cell membrane</location>
        <topology evidence="1">Multi-pass membrane protein</topology>
    </subcellularLocation>
</comment>
<dbReference type="GO" id="GO:0022857">
    <property type="term" value="F:transmembrane transporter activity"/>
    <property type="evidence" value="ECO:0007669"/>
    <property type="project" value="InterPro"/>
</dbReference>
<feature type="transmembrane region" description="Helical" evidence="6">
    <location>
        <begin position="360"/>
        <end position="376"/>
    </location>
</feature>
<evidence type="ECO:0000313" key="10">
    <source>
        <dbReference type="Proteomes" id="UP000291338"/>
    </source>
</evidence>
<dbReference type="InterPro" id="IPR036259">
    <property type="entry name" value="MFS_trans_sf"/>
</dbReference>
<dbReference type="AlphaFoldDB" id="A0A4Q7IQ09"/>
<feature type="transmembrane region" description="Helical" evidence="6">
    <location>
        <begin position="299"/>
        <end position="319"/>
    </location>
</feature>
<evidence type="ECO:0000256" key="1">
    <source>
        <dbReference type="ARBA" id="ARBA00004651"/>
    </source>
</evidence>
<organism evidence="9 10">
    <name type="scientific">Pseudoalteromonas phenolica</name>
    <dbReference type="NCBI Taxonomy" id="161398"/>
    <lineage>
        <taxon>Bacteria</taxon>
        <taxon>Pseudomonadati</taxon>
        <taxon>Pseudomonadota</taxon>
        <taxon>Gammaproteobacteria</taxon>
        <taxon>Alteromonadales</taxon>
        <taxon>Pseudoalteromonadaceae</taxon>
        <taxon>Pseudoalteromonas</taxon>
    </lineage>
</organism>
<evidence type="ECO:0000259" key="8">
    <source>
        <dbReference type="PROSITE" id="PS50850"/>
    </source>
</evidence>
<feature type="chain" id="PRO_5020626203" evidence="7">
    <location>
        <begin position="19"/>
        <end position="388"/>
    </location>
</feature>
<feature type="transmembrane region" description="Helical" evidence="6">
    <location>
        <begin position="42"/>
        <end position="58"/>
    </location>
</feature>
<dbReference type="InterPro" id="IPR011701">
    <property type="entry name" value="MFS"/>
</dbReference>
<dbReference type="GO" id="GO:0005886">
    <property type="term" value="C:plasma membrane"/>
    <property type="evidence" value="ECO:0007669"/>
    <property type="project" value="UniProtKB-SubCell"/>
</dbReference>
<evidence type="ECO:0000313" key="9">
    <source>
        <dbReference type="EMBL" id="RZQ54493.1"/>
    </source>
</evidence>
<feature type="signal peptide" evidence="7">
    <location>
        <begin position="1"/>
        <end position="18"/>
    </location>
</feature>
<dbReference type="EMBL" id="PPSX01000012">
    <property type="protein sequence ID" value="RZQ54493.1"/>
    <property type="molecule type" value="Genomic_DNA"/>
</dbReference>